<feature type="region of interest" description="Disordered" evidence="1">
    <location>
        <begin position="323"/>
        <end position="381"/>
    </location>
</feature>
<evidence type="ECO:0000313" key="2">
    <source>
        <dbReference type="EMBL" id="GHC02706.1"/>
    </source>
</evidence>
<evidence type="ECO:0000256" key="1">
    <source>
        <dbReference type="SAM" id="MobiDB-lite"/>
    </source>
</evidence>
<sequence length="631" mass="71927">MIYLIPSLRYNQLEFSREEAETRTQEVRERAEAIREQQKKERAERQLSEAHARELTEEIEKKERQEITRQLQNVREVYEKLEAERLQKLEHVENRSLAERLNKQLEPLRRDMERTLEKIDDLEWLEADKDLGKQVPEGFAESLQKDRKKFEELLEQLDEGYNKDTLDEVMDAAKSLVEKTSAVELPQNKAFDARRRQILWAARDSLNKANELIDAPDQITAEQNAKTNENAQATLPEPIAETLEQTDNKSIAELHDAAQQLEQLINESIDGSRAAELAMRQGTDIESARTKLIPSESQMSDIPALRAPDTPTTLGELDQRKEAVNEAARQVSQLNQRANQMAQQLNSNQSRDSATMSPSTSLNQALQNRLHKASSESQPGEVQDVSALMRMAMSQSGSDSSGPEGQEYRNIEGSPESANDFSPDSKQVVNLDGINITANALPGRRFSASSSRQGWLYLDTWYVIGPWDNDGDLRSFDIPLPPESEINFDGAYTGKVYTPQHARQDSEQGIIRGYTLNEPRTLRWNFIQSDSIRTMVPDEVSNATYYLHTDIYFEEARDMLIAIGSDDSAKVWINGFPVWQDSGQSRWALGEHFNKVYFKQGYNSILVRLENGPQRCELSFLICPPEINKAY</sequence>
<dbReference type="Proteomes" id="UP000642829">
    <property type="component" value="Unassembled WGS sequence"/>
</dbReference>
<feature type="compositionally biased region" description="Polar residues" evidence="1">
    <location>
        <begin position="393"/>
        <end position="403"/>
    </location>
</feature>
<feature type="region of interest" description="Disordered" evidence="1">
    <location>
        <begin position="393"/>
        <end position="425"/>
    </location>
</feature>
<organism evidence="2 3">
    <name type="scientific">Cerasicoccus arenae</name>
    <dbReference type="NCBI Taxonomy" id="424488"/>
    <lineage>
        <taxon>Bacteria</taxon>
        <taxon>Pseudomonadati</taxon>
        <taxon>Verrucomicrobiota</taxon>
        <taxon>Opitutia</taxon>
        <taxon>Puniceicoccales</taxon>
        <taxon>Cerasicoccaceae</taxon>
        <taxon>Cerasicoccus</taxon>
    </lineage>
</organism>
<reference evidence="2" key="2">
    <citation type="submission" date="2020-09" db="EMBL/GenBank/DDBJ databases">
        <authorList>
            <person name="Sun Q."/>
            <person name="Kim S."/>
        </authorList>
    </citation>
    <scope>NUCLEOTIDE SEQUENCE</scope>
    <source>
        <strain evidence="2">KCTC 12870</strain>
    </source>
</reference>
<feature type="region of interest" description="Disordered" evidence="1">
    <location>
        <begin position="30"/>
        <end position="49"/>
    </location>
</feature>
<gene>
    <name evidence="2" type="ORF">GCM10007047_19180</name>
</gene>
<reference evidence="2" key="1">
    <citation type="journal article" date="2014" name="Int. J. Syst. Evol. Microbiol.">
        <title>Complete genome sequence of Corynebacterium casei LMG S-19264T (=DSM 44701T), isolated from a smear-ripened cheese.</title>
        <authorList>
            <consortium name="US DOE Joint Genome Institute (JGI-PGF)"/>
            <person name="Walter F."/>
            <person name="Albersmeier A."/>
            <person name="Kalinowski J."/>
            <person name="Ruckert C."/>
        </authorList>
    </citation>
    <scope>NUCLEOTIDE SEQUENCE</scope>
    <source>
        <strain evidence="2">KCTC 12870</strain>
    </source>
</reference>
<dbReference type="EMBL" id="BMXG01000010">
    <property type="protein sequence ID" value="GHC02706.1"/>
    <property type="molecule type" value="Genomic_DNA"/>
</dbReference>
<name>A0A8J3GEE2_9BACT</name>
<proteinExistence type="predicted"/>
<feature type="compositionally biased region" description="Polar residues" evidence="1">
    <location>
        <begin position="330"/>
        <end position="367"/>
    </location>
</feature>
<evidence type="ECO:0000313" key="3">
    <source>
        <dbReference type="Proteomes" id="UP000642829"/>
    </source>
</evidence>
<comment type="caution">
    <text evidence="2">The sequence shown here is derived from an EMBL/GenBank/DDBJ whole genome shotgun (WGS) entry which is preliminary data.</text>
</comment>
<accession>A0A8J3GEE2</accession>
<feature type="compositionally biased region" description="Polar residues" evidence="1">
    <location>
        <begin position="416"/>
        <end position="425"/>
    </location>
</feature>
<dbReference type="AlphaFoldDB" id="A0A8J3GEE2"/>
<keyword evidence="3" id="KW-1185">Reference proteome</keyword>
<protein>
    <submittedName>
        <fullName evidence="2">Uncharacterized protein</fullName>
    </submittedName>
</protein>